<dbReference type="Pfam" id="PF12796">
    <property type="entry name" value="Ank_2"/>
    <property type="match status" value="1"/>
</dbReference>
<dbReference type="Proteomes" id="UP001152797">
    <property type="component" value="Unassembled WGS sequence"/>
</dbReference>
<dbReference type="EMBL" id="CAMXCT030000683">
    <property type="protein sequence ID" value="CAL4769417.1"/>
    <property type="molecule type" value="Genomic_DNA"/>
</dbReference>
<dbReference type="EMBL" id="CAMXCT020000683">
    <property type="protein sequence ID" value="CAL1135480.1"/>
    <property type="molecule type" value="Genomic_DNA"/>
</dbReference>
<proteinExistence type="predicted"/>
<name>A0A9P1C0U5_9DINO</name>
<dbReference type="Pfam" id="PF00023">
    <property type="entry name" value="Ank"/>
    <property type="match status" value="1"/>
</dbReference>
<keyword evidence="1" id="KW-0677">Repeat</keyword>
<dbReference type="PANTHER" id="PTHR24173">
    <property type="entry name" value="ANKYRIN REPEAT CONTAINING"/>
    <property type="match status" value="1"/>
</dbReference>
<feature type="repeat" description="ANK" evidence="3">
    <location>
        <begin position="23"/>
        <end position="51"/>
    </location>
</feature>
<evidence type="ECO:0000256" key="4">
    <source>
        <dbReference type="SAM" id="MobiDB-lite"/>
    </source>
</evidence>
<evidence type="ECO:0000256" key="2">
    <source>
        <dbReference type="ARBA" id="ARBA00023043"/>
    </source>
</evidence>
<dbReference type="PROSITE" id="PS50088">
    <property type="entry name" value="ANK_REPEAT"/>
    <property type="match status" value="2"/>
</dbReference>
<dbReference type="SUPFAM" id="SSF48403">
    <property type="entry name" value="Ankyrin repeat"/>
    <property type="match status" value="1"/>
</dbReference>
<evidence type="ECO:0000313" key="7">
    <source>
        <dbReference type="Proteomes" id="UP001152797"/>
    </source>
</evidence>
<evidence type="ECO:0000313" key="6">
    <source>
        <dbReference type="EMBL" id="CAL4769417.1"/>
    </source>
</evidence>
<evidence type="ECO:0000313" key="5">
    <source>
        <dbReference type="EMBL" id="CAI3982105.1"/>
    </source>
</evidence>
<dbReference type="PANTHER" id="PTHR24173:SF74">
    <property type="entry name" value="ANKYRIN REPEAT DOMAIN-CONTAINING PROTEIN 16"/>
    <property type="match status" value="1"/>
</dbReference>
<feature type="repeat" description="ANK" evidence="3">
    <location>
        <begin position="58"/>
        <end position="90"/>
    </location>
</feature>
<comment type="caution">
    <text evidence="5">The sequence shown here is derived from an EMBL/GenBank/DDBJ whole genome shotgun (WGS) entry which is preliminary data.</text>
</comment>
<reference evidence="5" key="1">
    <citation type="submission" date="2022-10" db="EMBL/GenBank/DDBJ databases">
        <authorList>
            <person name="Chen Y."/>
            <person name="Dougan E. K."/>
            <person name="Chan C."/>
            <person name="Rhodes N."/>
            <person name="Thang M."/>
        </authorList>
    </citation>
    <scope>NUCLEOTIDE SEQUENCE</scope>
</reference>
<organism evidence="5">
    <name type="scientific">Cladocopium goreaui</name>
    <dbReference type="NCBI Taxonomy" id="2562237"/>
    <lineage>
        <taxon>Eukaryota</taxon>
        <taxon>Sar</taxon>
        <taxon>Alveolata</taxon>
        <taxon>Dinophyceae</taxon>
        <taxon>Suessiales</taxon>
        <taxon>Symbiodiniaceae</taxon>
        <taxon>Cladocopium</taxon>
    </lineage>
</organism>
<feature type="region of interest" description="Disordered" evidence="4">
    <location>
        <begin position="116"/>
        <end position="135"/>
    </location>
</feature>
<dbReference type="EMBL" id="CAMXCT010000683">
    <property type="protein sequence ID" value="CAI3982105.1"/>
    <property type="molecule type" value="Genomic_DNA"/>
</dbReference>
<keyword evidence="7" id="KW-1185">Reference proteome</keyword>
<keyword evidence="2 3" id="KW-0040">ANK repeat</keyword>
<dbReference type="OrthoDB" id="442396at2759"/>
<dbReference type="SMART" id="SM00248">
    <property type="entry name" value="ANK"/>
    <property type="match status" value="2"/>
</dbReference>
<dbReference type="AlphaFoldDB" id="A0A9P1C0U5"/>
<dbReference type="InterPro" id="IPR002110">
    <property type="entry name" value="Ankyrin_rpt"/>
</dbReference>
<evidence type="ECO:0000256" key="1">
    <source>
        <dbReference type="ARBA" id="ARBA00022737"/>
    </source>
</evidence>
<gene>
    <name evidence="5" type="ORF">C1SCF055_LOCUS9840</name>
</gene>
<reference evidence="6 7" key="2">
    <citation type="submission" date="2024-05" db="EMBL/GenBank/DDBJ databases">
        <authorList>
            <person name="Chen Y."/>
            <person name="Shah S."/>
            <person name="Dougan E. K."/>
            <person name="Thang M."/>
            <person name="Chan C."/>
        </authorList>
    </citation>
    <scope>NUCLEOTIDE SEQUENCE [LARGE SCALE GENOMIC DNA]</scope>
</reference>
<accession>A0A9P1C0U5</accession>
<dbReference type="InterPro" id="IPR036770">
    <property type="entry name" value="Ankyrin_rpt-contain_sf"/>
</dbReference>
<protein>
    <submittedName>
        <fullName evidence="6">Ankyrin repeat and KH domain-containing protein 1 (HIV-1 Vpr-binding ankyrin repeat protein) (Multiple ankyrin repeats single KH domain) (HMASK)</fullName>
    </submittedName>
</protein>
<evidence type="ECO:0000256" key="3">
    <source>
        <dbReference type="PROSITE-ProRule" id="PRU00023"/>
    </source>
</evidence>
<dbReference type="Gene3D" id="1.25.40.20">
    <property type="entry name" value="Ankyrin repeat-containing domain"/>
    <property type="match status" value="1"/>
</dbReference>
<sequence length="174" mass="19493">MEDVLALLLRACELADVQQVEQNGWYPLFRAAWSGRSTCARLLLAAGADVEGPPGAGSRYSPLMCAARWGHLEVVKVLLEASADTKRRNRFGEDAMMLAKGQGHWEVWRWLQTAGADEPVGSPSSGQRKEEEWRTSTSARRTLGHGWIALGTDFYLDKESCLRLRKMKYIGNPW</sequence>
<dbReference type="PROSITE" id="PS50297">
    <property type="entry name" value="ANK_REP_REGION"/>
    <property type="match status" value="2"/>
</dbReference>